<dbReference type="CDD" id="cd17380">
    <property type="entry name" value="MFS_SLC17A9_like"/>
    <property type="match status" value="1"/>
</dbReference>
<dbReference type="Proteomes" id="UP000295341">
    <property type="component" value="Unassembled WGS sequence"/>
</dbReference>
<protein>
    <submittedName>
        <fullName evidence="8">ACS family sodium-dependent inorganic phosphate cotransporter</fullName>
    </submittedName>
</protein>
<evidence type="ECO:0000313" key="8">
    <source>
        <dbReference type="EMBL" id="TDU26464.1"/>
    </source>
</evidence>
<dbReference type="InterPro" id="IPR020846">
    <property type="entry name" value="MFS_dom"/>
</dbReference>
<dbReference type="Pfam" id="PF07690">
    <property type="entry name" value="MFS_1"/>
    <property type="match status" value="1"/>
</dbReference>
<feature type="transmembrane region" description="Helical" evidence="6">
    <location>
        <begin position="48"/>
        <end position="68"/>
    </location>
</feature>
<feature type="transmembrane region" description="Helical" evidence="6">
    <location>
        <begin position="136"/>
        <end position="160"/>
    </location>
</feature>
<dbReference type="PROSITE" id="PS50850">
    <property type="entry name" value="MFS"/>
    <property type="match status" value="1"/>
</dbReference>
<evidence type="ECO:0000256" key="4">
    <source>
        <dbReference type="ARBA" id="ARBA00023136"/>
    </source>
</evidence>
<evidence type="ECO:0000256" key="5">
    <source>
        <dbReference type="ARBA" id="ARBA00038514"/>
    </source>
</evidence>
<dbReference type="InterPro" id="IPR050382">
    <property type="entry name" value="MFS_Na/Anion_cotransporter"/>
</dbReference>
<sequence>MGGFGKRHVLVLMCFAAAFVCYIDRVNISIAIIPMAEHFGWSQTDKGFVMSSFFIGYMLGQIPSGWLANRVGGRWTLGAALILWSAFTLFTPFAAMAGFGALILARIVMGMGEAATFPATYNLYSKWIPRAERARAIAFTLGGIPMGTVLGLAISGYLVAAYGWESVFYAFGIAGLVLAVFWYWIVRDSPAQHVGVSEAERSEIAANIDIKNEQRTPLPVGKLVRSTAFWALVINHFCSNWILYVLLSWLPSYFRDVQHFTLAKAGLAASAPWLSMFVMANVSAWIADRMVGHGASASLTRKIMQCIGLLGSSGFLLLTLNASSPTEAVLLVCGALGALGFTWAGYAPNHLEIAPKHADILMGITNTAGTIPGVIGVAVSGWLLDTTGSYVSVFVLAAGITSVGALIWIIFQKSTPIYD</sequence>
<evidence type="ECO:0000259" key="7">
    <source>
        <dbReference type="PROSITE" id="PS50850"/>
    </source>
</evidence>
<keyword evidence="2 6" id="KW-0812">Transmembrane</keyword>
<keyword evidence="9" id="KW-1185">Reference proteome</keyword>
<comment type="similarity">
    <text evidence="5">Belongs to the major facilitator superfamily. Phthalate permease family.</text>
</comment>
<dbReference type="FunFam" id="1.20.1250.20:FF:000423">
    <property type="entry name" value="Putative inorganic phosphate cotransporter-like Protein"/>
    <property type="match status" value="1"/>
</dbReference>
<feature type="domain" description="Major facilitator superfamily (MFS) profile" evidence="7">
    <location>
        <begin position="10"/>
        <end position="416"/>
    </location>
</feature>
<dbReference type="AlphaFoldDB" id="A0A4R7NYP8"/>
<comment type="subcellular location">
    <subcellularLocation>
        <location evidence="1">Membrane</location>
        <topology evidence="1">Multi-pass membrane protein</topology>
    </subcellularLocation>
</comment>
<evidence type="ECO:0000313" key="9">
    <source>
        <dbReference type="Proteomes" id="UP000295341"/>
    </source>
</evidence>
<proteinExistence type="inferred from homology"/>
<evidence type="ECO:0000256" key="6">
    <source>
        <dbReference type="SAM" id="Phobius"/>
    </source>
</evidence>
<feature type="transmembrane region" description="Helical" evidence="6">
    <location>
        <begin position="390"/>
        <end position="411"/>
    </location>
</feature>
<feature type="transmembrane region" description="Helical" evidence="6">
    <location>
        <begin position="328"/>
        <end position="348"/>
    </location>
</feature>
<name>A0A4R7NYP8_9GAMM</name>
<gene>
    <name evidence="8" type="ORF">DFR24_3489</name>
</gene>
<feature type="transmembrane region" description="Helical" evidence="6">
    <location>
        <begin position="75"/>
        <end position="97"/>
    </location>
</feature>
<dbReference type="GO" id="GO:0015291">
    <property type="term" value="F:secondary active transmembrane transporter activity"/>
    <property type="evidence" value="ECO:0007669"/>
    <property type="project" value="UniProtKB-ARBA"/>
</dbReference>
<keyword evidence="3 6" id="KW-1133">Transmembrane helix</keyword>
<keyword evidence="4 6" id="KW-0472">Membrane</keyword>
<dbReference type="InterPro" id="IPR011701">
    <property type="entry name" value="MFS"/>
</dbReference>
<evidence type="ECO:0000256" key="3">
    <source>
        <dbReference type="ARBA" id="ARBA00022989"/>
    </source>
</evidence>
<dbReference type="EMBL" id="SOBT01000010">
    <property type="protein sequence ID" value="TDU26464.1"/>
    <property type="molecule type" value="Genomic_DNA"/>
</dbReference>
<dbReference type="PANTHER" id="PTHR11662">
    <property type="entry name" value="SOLUTE CARRIER FAMILY 17"/>
    <property type="match status" value="1"/>
</dbReference>
<comment type="caution">
    <text evidence="8">The sequence shown here is derived from an EMBL/GenBank/DDBJ whole genome shotgun (WGS) entry which is preliminary data.</text>
</comment>
<feature type="transmembrane region" description="Helical" evidence="6">
    <location>
        <begin position="228"/>
        <end position="250"/>
    </location>
</feature>
<dbReference type="Gene3D" id="1.20.1250.20">
    <property type="entry name" value="MFS general substrate transporter like domains"/>
    <property type="match status" value="2"/>
</dbReference>
<evidence type="ECO:0000256" key="2">
    <source>
        <dbReference type="ARBA" id="ARBA00022692"/>
    </source>
</evidence>
<evidence type="ECO:0000256" key="1">
    <source>
        <dbReference type="ARBA" id="ARBA00004141"/>
    </source>
</evidence>
<dbReference type="SUPFAM" id="SSF103473">
    <property type="entry name" value="MFS general substrate transporter"/>
    <property type="match status" value="1"/>
</dbReference>
<dbReference type="InterPro" id="IPR036259">
    <property type="entry name" value="MFS_trans_sf"/>
</dbReference>
<feature type="transmembrane region" description="Helical" evidence="6">
    <location>
        <begin position="9"/>
        <end position="36"/>
    </location>
</feature>
<feature type="transmembrane region" description="Helical" evidence="6">
    <location>
        <begin position="103"/>
        <end position="124"/>
    </location>
</feature>
<feature type="transmembrane region" description="Helical" evidence="6">
    <location>
        <begin position="166"/>
        <end position="185"/>
    </location>
</feature>
<feature type="transmembrane region" description="Helical" evidence="6">
    <location>
        <begin position="270"/>
        <end position="291"/>
    </location>
</feature>
<dbReference type="InterPro" id="IPR044777">
    <property type="entry name" value="SLC17A9-like"/>
</dbReference>
<reference evidence="8 9" key="1">
    <citation type="submission" date="2019-03" db="EMBL/GenBank/DDBJ databases">
        <title>Genomic Encyclopedia of Type Strains, Phase IV (KMG-IV): sequencing the most valuable type-strain genomes for metagenomic binning, comparative biology and taxonomic classification.</title>
        <authorList>
            <person name="Goeker M."/>
        </authorList>
    </citation>
    <scope>NUCLEOTIDE SEQUENCE [LARGE SCALE GENOMIC DNA]</scope>
    <source>
        <strain evidence="8 9">DSM 26377</strain>
    </source>
</reference>
<feature type="transmembrane region" description="Helical" evidence="6">
    <location>
        <begin position="360"/>
        <end position="384"/>
    </location>
</feature>
<dbReference type="FunFam" id="1.20.1250.20:FF:000058">
    <property type="entry name" value="ascorbate transporter, chloroplastic isoform X1"/>
    <property type="match status" value="1"/>
</dbReference>
<dbReference type="PANTHER" id="PTHR11662:SF399">
    <property type="entry name" value="FI19708P1-RELATED"/>
    <property type="match status" value="1"/>
</dbReference>
<accession>A0A4R7NYP8</accession>
<dbReference type="GO" id="GO:0016020">
    <property type="term" value="C:membrane"/>
    <property type="evidence" value="ECO:0007669"/>
    <property type="project" value="UniProtKB-SubCell"/>
</dbReference>
<organism evidence="8 9">
    <name type="scientific">Panacagrimonas perspica</name>
    <dbReference type="NCBI Taxonomy" id="381431"/>
    <lineage>
        <taxon>Bacteria</taxon>
        <taxon>Pseudomonadati</taxon>
        <taxon>Pseudomonadota</taxon>
        <taxon>Gammaproteobacteria</taxon>
        <taxon>Nevskiales</taxon>
        <taxon>Nevskiaceae</taxon>
        <taxon>Panacagrimonas</taxon>
    </lineage>
</organism>